<dbReference type="EMBL" id="JYJA01000021">
    <property type="protein sequence ID" value="KJL45056.1"/>
    <property type="molecule type" value="Genomic_DNA"/>
</dbReference>
<protein>
    <submittedName>
        <fullName evidence="2">Uncharacterized protein</fullName>
    </submittedName>
</protein>
<keyword evidence="1" id="KW-1133">Transmembrane helix</keyword>
<feature type="transmembrane region" description="Helical" evidence="1">
    <location>
        <begin position="54"/>
        <end position="78"/>
    </location>
</feature>
<feature type="transmembrane region" description="Helical" evidence="1">
    <location>
        <begin position="7"/>
        <end position="34"/>
    </location>
</feature>
<dbReference type="PATRIC" id="fig|69370.6.peg.425"/>
<sequence>MARRRALLAWGVAVALAVAGAVILIAGLLTPVAFGWFAYQPLAHATFAPASAGVFLSPTTIVGMVVLAFGLVALAFLAGRRAGAKRRS</sequence>
<gene>
    <name evidence="2" type="ORF">RS82_00405</name>
</gene>
<accession>A0A0M2HKY1</accession>
<comment type="caution">
    <text evidence="2">The sequence shown here is derived from an EMBL/GenBank/DDBJ whole genome shotgun (WGS) entry which is preliminary data.</text>
</comment>
<dbReference type="RefSeq" id="WP_045296570.1">
    <property type="nucleotide sequence ID" value="NZ_JYJA01000021.1"/>
</dbReference>
<keyword evidence="1" id="KW-0812">Transmembrane</keyword>
<dbReference type="AlphaFoldDB" id="A0A0M2HKY1"/>
<proteinExistence type="predicted"/>
<evidence type="ECO:0000256" key="1">
    <source>
        <dbReference type="SAM" id="Phobius"/>
    </source>
</evidence>
<evidence type="ECO:0000313" key="3">
    <source>
        <dbReference type="Proteomes" id="UP000034098"/>
    </source>
</evidence>
<keyword evidence="3" id="KW-1185">Reference proteome</keyword>
<dbReference type="OrthoDB" id="4953325at2"/>
<name>A0A0M2HKY1_MICTR</name>
<keyword evidence="1" id="KW-0472">Membrane</keyword>
<evidence type="ECO:0000313" key="2">
    <source>
        <dbReference type="EMBL" id="KJL45056.1"/>
    </source>
</evidence>
<organism evidence="2 3">
    <name type="scientific">Microbacterium trichothecenolyticum</name>
    <name type="common">Aureobacterium trichothecenolyticum</name>
    <dbReference type="NCBI Taxonomy" id="69370"/>
    <lineage>
        <taxon>Bacteria</taxon>
        <taxon>Bacillati</taxon>
        <taxon>Actinomycetota</taxon>
        <taxon>Actinomycetes</taxon>
        <taxon>Micrococcales</taxon>
        <taxon>Microbacteriaceae</taxon>
        <taxon>Microbacterium</taxon>
    </lineage>
</organism>
<reference evidence="2 3" key="1">
    <citation type="submission" date="2015-02" db="EMBL/GenBank/DDBJ databases">
        <title>Draft genome sequences of ten Microbacterium spp. with emphasis on heavy metal contaminated environments.</title>
        <authorList>
            <person name="Corretto E."/>
        </authorList>
    </citation>
    <scope>NUCLEOTIDE SEQUENCE [LARGE SCALE GENOMIC DNA]</scope>
    <source>
        <strain evidence="2 3">DSM 8608</strain>
    </source>
</reference>
<dbReference type="Proteomes" id="UP000034098">
    <property type="component" value="Unassembled WGS sequence"/>
</dbReference>